<reference evidence="4 5" key="1">
    <citation type="submission" date="2016-10" db="EMBL/GenBank/DDBJ databases">
        <authorList>
            <person name="Varghese N."/>
            <person name="Submissions S."/>
        </authorList>
    </citation>
    <scope>NUCLEOTIDE SEQUENCE [LARGE SCALE GENOMIC DNA]</scope>
    <source>
        <strain evidence="2 5">CDM_1</strain>
        <strain evidence="4">CDM_6</strain>
    </source>
</reference>
<keyword evidence="1" id="KW-0472">Membrane</keyword>
<name>A0A1G6ZN83_9EURY</name>
<keyword evidence="4" id="KW-1185">Reference proteome</keyword>
<evidence type="ECO:0000313" key="3">
    <source>
        <dbReference type="EMBL" id="SEU15010.1"/>
    </source>
</evidence>
<feature type="transmembrane region" description="Helical" evidence="1">
    <location>
        <begin position="12"/>
        <end position="35"/>
    </location>
</feature>
<evidence type="ECO:0000313" key="2">
    <source>
        <dbReference type="EMBL" id="SDE04010.1"/>
    </source>
</evidence>
<proteinExistence type="predicted"/>
<accession>A0A1G6ZN83</accession>
<gene>
    <name evidence="3" type="ORF">SAMN04488694_1733</name>
    <name evidence="2" type="ORF">SAMN05192552_11123</name>
</gene>
<evidence type="ECO:0000313" key="5">
    <source>
        <dbReference type="Proteomes" id="UP000324021"/>
    </source>
</evidence>
<evidence type="ECO:0000256" key="1">
    <source>
        <dbReference type="SAM" id="Phobius"/>
    </source>
</evidence>
<organism evidence="2 5">
    <name type="scientific">Natrinema hispanicum</name>
    <dbReference type="NCBI Taxonomy" id="392421"/>
    <lineage>
        <taxon>Archaea</taxon>
        <taxon>Methanobacteriati</taxon>
        <taxon>Methanobacteriota</taxon>
        <taxon>Stenosarchaea group</taxon>
        <taxon>Halobacteria</taxon>
        <taxon>Halobacteriales</taxon>
        <taxon>Natrialbaceae</taxon>
        <taxon>Natrinema</taxon>
    </lineage>
</organism>
<protein>
    <submittedName>
        <fullName evidence="2">Uncharacterized protein</fullName>
    </submittedName>
</protein>
<dbReference type="Proteomes" id="UP000199320">
    <property type="component" value="Unassembled WGS sequence"/>
</dbReference>
<dbReference type="AlphaFoldDB" id="A0A1G6ZN83"/>
<dbReference type="EMBL" id="FOIC01000073">
    <property type="protein sequence ID" value="SEU15010.1"/>
    <property type="molecule type" value="Genomic_DNA"/>
</dbReference>
<feature type="transmembrane region" description="Helical" evidence="1">
    <location>
        <begin position="41"/>
        <end position="64"/>
    </location>
</feature>
<dbReference type="STRING" id="392421.SAMN04488694_1733"/>
<keyword evidence="1" id="KW-0812">Transmembrane</keyword>
<reference evidence="3" key="2">
    <citation type="submission" date="2016-10" db="EMBL/GenBank/DDBJ databases">
        <authorList>
            <person name="de Groot N.N."/>
        </authorList>
    </citation>
    <scope>NUCLEOTIDE SEQUENCE [LARGE SCALE GENOMIC DNA]</scope>
    <source>
        <strain evidence="3">CDM_6</strain>
    </source>
</reference>
<keyword evidence="1" id="KW-1133">Transmembrane helix</keyword>
<evidence type="ECO:0000313" key="4">
    <source>
        <dbReference type="Proteomes" id="UP000199320"/>
    </source>
</evidence>
<dbReference type="EMBL" id="FMZP01000112">
    <property type="protein sequence ID" value="SDE04010.1"/>
    <property type="molecule type" value="Genomic_DNA"/>
</dbReference>
<dbReference type="Proteomes" id="UP000324021">
    <property type="component" value="Unassembled WGS sequence"/>
</dbReference>
<sequence length="69" mass="7334">MNMPETRVRRPTPTAIATVSALATSFATVAYVYTTTATTDAVAFVLGIMLICLVYVTLDAFGLVSGNWS</sequence>